<reference evidence="2" key="1">
    <citation type="submission" date="2016-10" db="EMBL/GenBank/DDBJ databases">
        <authorList>
            <person name="Varghese N."/>
            <person name="Submissions S."/>
        </authorList>
    </citation>
    <scope>NUCLEOTIDE SEQUENCE [LARGE SCALE GENOMIC DNA]</scope>
    <source>
        <strain evidence="2">DSM 7165</strain>
    </source>
</reference>
<dbReference type="OrthoDB" id="9814432at2"/>
<organism evidence="1 2">
    <name type="scientific">Allopseudospirillum japonicum</name>
    <dbReference type="NCBI Taxonomy" id="64971"/>
    <lineage>
        <taxon>Bacteria</taxon>
        <taxon>Pseudomonadati</taxon>
        <taxon>Pseudomonadota</taxon>
        <taxon>Gammaproteobacteria</taxon>
        <taxon>Oceanospirillales</taxon>
        <taxon>Oceanospirillaceae</taxon>
        <taxon>Allopseudospirillum</taxon>
    </lineage>
</organism>
<gene>
    <name evidence="1" type="ORF">SAMN05421831_110106</name>
</gene>
<keyword evidence="2" id="KW-1185">Reference proteome</keyword>
<dbReference type="Proteomes" id="UP000242999">
    <property type="component" value="Unassembled WGS sequence"/>
</dbReference>
<protein>
    <recommendedName>
        <fullName evidence="3">MYND finger</fullName>
    </recommendedName>
</protein>
<evidence type="ECO:0000313" key="1">
    <source>
        <dbReference type="EMBL" id="SEI79680.1"/>
    </source>
</evidence>
<dbReference type="InterPro" id="IPR049708">
    <property type="entry name" value="PP0621-like"/>
</dbReference>
<dbReference type="RefSeq" id="WP_093311215.1">
    <property type="nucleotide sequence ID" value="NZ_FNYH01000010.1"/>
</dbReference>
<accession>A0A1H6TTW2</accession>
<sequence length="91" mass="10804">MSLLIIRLIIFVALFWLGFKLFRAWNAYQQQAEQEKAQQHAPPPDEQMVKCAFCDLHLPQSQAHAHEALWFCCHEHQERFLRDGRQKKDDA</sequence>
<evidence type="ECO:0000313" key="2">
    <source>
        <dbReference type="Proteomes" id="UP000242999"/>
    </source>
</evidence>
<proteinExistence type="predicted"/>
<dbReference type="NCBIfam" id="NF041023">
    <property type="entry name" value="PP0621_fam"/>
    <property type="match status" value="1"/>
</dbReference>
<name>A0A1H6TTW2_9GAMM</name>
<dbReference type="STRING" id="64971.SAMN05421831_110106"/>
<evidence type="ECO:0008006" key="3">
    <source>
        <dbReference type="Google" id="ProtNLM"/>
    </source>
</evidence>
<dbReference type="EMBL" id="FNYH01000010">
    <property type="protein sequence ID" value="SEI79680.1"/>
    <property type="molecule type" value="Genomic_DNA"/>
</dbReference>
<dbReference type="AlphaFoldDB" id="A0A1H6TTW2"/>